<reference evidence="1 2" key="1">
    <citation type="submission" date="2020-08" db="EMBL/GenBank/DDBJ databases">
        <title>Hymenobacter sp. S2-20-2 genome sequencing.</title>
        <authorList>
            <person name="Jin L."/>
        </authorList>
    </citation>
    <scope>NUCLEOTIDE SEQUENCE [LARGE SCALE GENOMIC DNA]</scope>
    <source>
        <strain evidence="1 2">S2-20-2</strain>
    </source>
</reference>
<protein>
    <submittedName>
        <fullName evidence="1">Uncharacterized protein</fullName>
    </submittedName>
</protein>
<organism evidence="1 2">
    <name type="scientific">Hymenobacter sediminicola</name>
    <dbReference type="NCBI Taxonomy" id="2761579"/>
    <lineage>
        <taxon>Bacteria</taxon>
        <taxon>Pseudomonadati</taxon>
        <taxon>Bacteroidota</taxon>
        <taxon>Cytophagia</taxon>
        <taxon>Cytophagales</taxon>
        <taxon>Hymenobacteraceae</taxon>
        <taxon>Hymenobacter</taxon>
    </lineage>
</organism>
<evidence type="ECO:0000313" key="2">
    <source>
        <dbReference type="Proteomes" id="UP000515489"/>
    </source>
</evidence>
<name>A0A7G7W9G0_9BACT</name>
<dbReference type="KEGG" id="hsk:H4317_04115"/>
<accession>A0A7G7W9G0</accession>
<dbReference type="AlphaFoldDB" id="A0A7G7W9G0"/>
<evidence type="ECO:0000313" key="1">
    <source>
        <dbReference type="EMBL" id="QNH63003.1"/>
    </source>
</evidence>
<sequence length="77" mass="8366">MKSQTRKFSLGLPHYDGLGATVSALSVSNDTRQAAQEADQQLALDMWGLYTSPLPAGDLARDQYSRRFAAAATLLNH</sequence>
<dbReference type="RefSeq" id="WP_185888885.1">
    <property type="nucleotide sequence ID" value="NZ_CP060202.1"/>
</dbReference>
<proteinExistence type="predicted"/>
<gene>
    <name evidence="1" type="ORF">H4317_04115</name>
</gene>
<keyword evidence="2" id="KW-1185">Reference proteome</keyword>
<dbReference type="EMBL" id="CP060202">
    <property type="protein sequence ID" value="QNH63003.1"/>
    <property type="molecule type" value="Genomic_DNA"/>
</dbReference>
<dbReference type="Proteomes" id="UP000515489">
    <property type="component" value="Chromosome"/>
</dbReference>